<organism evidence="4 5">
    <name type="scientific">Mesorhizobium robiniae</name>
    <dbReference type="NCBI Taxonomy" id="559315"/>
    <lineage>
        <taxon>Bacteria</taxon>
        <taxon>Pseudomonadati</taxon>
        <taxon>Pseudomonadota</taxon>
        <taxon>Alphaproteobacteria</taxon>
        <taxon>Hyphomicrobiales</taxon>
        <taxon>Phyllobacteriaceae</taxon>
        <taxon>Mesorhizobium</taxon>
    </lineage>
</organism>
<dbReference type="Pfam" id="PF00171">
    <property type="entry name" value="Aldedh"/>
    <property type="match status" value="1"/>
</dbReference>
<keyword evidence="2" id="KW-0520">NAD</keyword>
<proteinExistence type="predicted"/>
<keyword evidence="1 4" id="KW-0560">Oxidoreductase</keyword>
<dbReference type="InterPro" id="IPR016161">
    <property type="entry name" value="Ald_DH/histidinol_DH"/>
</dbReference>
<gene>
    <name evidence="4" type="ORF">ABID19_006749</name>
</gene>
<evidence type="ECO:0000313" key="5">
    <source>
        <dbReference type="Proteomes" id="UP001549204"/>
    </source>
</evidence>
<dbReference type="PANTHER" id="PTHR43521">
    <property type="entry name" value="ALPHA-AMINOADIPIC SEMIALDEHYDE DEHYDROGENASE"/>
    <property type="match status" value="1"/>
</dbReference>
<dbReference type="InterPro" id="IPR016162">
    <property type="entry name" value="Ald_DH_N"/>
</dbReference>
<dbReference type="InterPro" id="IPR044638">
    <property type="entry name" value="ALDH7A1-like"/>
</dbReference>
<sequence length="512" mass="55177">MSDPTKAETTIRNVDLSSEVDRLLAAVGVGRPHCKDGMLEVHTPITGQIIGHVKQTSSGEAVAIIEAAHTAFHAWRLVPAPKRGELVRLLGEELQNNKESLSRLVSIEVGKVASESLGEVEQTIEVCDFALRLSRQCGGLTIATERGKDRITETWHPLGVTGIISNFSSPVLVWAWNAALALVCGNSVVWKPSERTPLTALATAALLERALKRFKQEGGAAPESLSAVLFGGREVGDLLVDYPKVALVSATGSKAMGLAFGPRLAKRFARAILDLGGNNAAIVAPTADLDLTLRAVALAAISTAGQRYTTLRRLSVHESVYDTFVPRLKRVYDSLTIGDPLEARTLVGPLVDGAAYRNMQSVLQSAKAAGATVYGGERVLIDAAADGYYVRPAMVEIIAQKGPVEHETFAPILYVTKYRHLDSMLQLHNTVTQQVSSSIFTNDPREAETFLSARGSDYGIANVNTSPSGRAIGVFGSEKETSAWRKSESDVWKAYMRRAHQERLNAMARASP</sequence>
<accession>A0ABV2GZH7</accession>
<dbReference type="InterPro" id="IPR015590">
    <property type="entry name" value="Aldehyde_DH_dom"/>
</dbReference>
<dbReference type="EC" id="1.2.1.3" evidence="4"/>
<dbReference type="EMBL" id="JBEPMC010000021">
    <property type="protein sequence ID" value="MET3583684.1"/>
    <property type="molecule type" value="Genomic_DNA"/>
</dbReference>
<evidence type="ECO:0000256" key="1">
    <source>
        <dbReference type="ARBA" id="ARBA00023002"/>
    </source>
</evidence>
<evidence type="ECO:0000256" key="2">
    <source>
        <dbReference type="ARBA" id="ARBA00023027"/>
    </source>
</evidence>
<dbReference type="GO" id="GO:0004029">
    <property type="term" value="F:aldehyde dehydrogenase (NAD+) activity"/>
    <property type="evidence" value="ECO:0007669"/>
    <property type="project" value="UniProtKB-EC"/>
</dbReference>
<dbReference type="SUPFAM" id="SSF53720">
    <property type="entry name" value="ALDH-like"/>
    <property type="match status" value="1"/>
</dbReference>
<dbReference type="Gene3D" id="3.40.605.10">
    <property type="entry name" value="Aldehyde Dehydrogenase, Chain A, domain 1"/>
    <property type="match status" value="1"/>
</dbReference>
<keyword evidence="5" id="KW-1185">Reference proteome</keyword>
<dbReference type="PANTHER" id="PTHR43521:SF1">
    <property type="entry name" value="ALPHA-AMINOADIPIC SEMIALDEHYDE DEHYDROGENASE"/>
    <property type="match status" value="1"/>
</dbReference>
<evidence type="ECO:0000313" key="4">
    <source>
        <dbReference type="EMBL" id="MET3583684.1"/>
    </source>
</evidence>
<dbReference type="RefSeq" id="WP_263807169.1">
    <property type="nucleotide sequence ID" value="NZ_JBEPMC010000021.1"/>
</dbReference>
<evidence type="ECO:0000259" key="3">
    <source>
        <dbReference type="Pfam" id="PF00171"/>
    </source>
</evidence>
<dbReference type="Gene3D" id="3.40.309.10">
    <property type="entry name" value="Aldehyde Dehydrogenase, Chain A, domain 2"/>
    <property type="match status" value="1"/>
</dbReference>
<feature type="domain" description="Aldehyde dehydrogenase" evidence="3">
    <location>
        <begin position="37"/>
        <end position="497"/>
    </location>
</feature>
<reference evidence="4 5" key="1">
    <citation type="submission" date="2024-06" db="EMBL/GenBank/DDBJ databases">
        <title>Genomic Encyclopedia of Type Strains, Phase IV (KMG-IV): sequencing the most valuable type-strain genomes for metagenomic binning, comparative biology and taxonomic classification.</title>
        <authorList>
            <person name="Goeker M."/>
        </authorList>
    </citation>
    <scope>NUCLEOTIDE SEQUENCE [LARGE SCALE GENOMIC DNA]</scope>
    <source>
        <strain evidence="4 5">DSM 100022</strain>
    </source>
</reference>
<protein>
    <submittedName>
        <fullName evidence="4">Aldehyde dehydrogenase (NAD+)</fullName>
        <ecNumber evidence="4">1.2.1.3</ecNumber>
    </submittedName>
</protein>
<dbReference type="InterPro" id="IPR016163">
    <property type="entry name" value="Ald_DH_C"/>
</dbReference>
<dbReference type="Proteomes" id="UP001549204">
    <property type="component" value="Unassembled WGS sequence"/>
</dbReference>
<comment type="caution">
    <text evidence="4">The sequence shown here is derived from an EMBL/GenBank/DDBJ whole genome shotgun (WGS) entry which is preliminary data.</text>
</comment>
<name>A0ABV2GZH7_9HYPH</name>